<dbReference type="OrthoDB" id="185849at2157"/>
<keyword evidence="1" id="KW-0812">Transmembrane</keyword>
<evidence type="ECO:0000313" key="3">
    <source>
        <dbReference type="Proteomes" id="UP000066737"/>
    </source>
</evidence>
<protein>
    <submittedName>
        <fullName evidence="2">Uncharacterized protein</fullName>
    </submittedName>
</protein>
<dbReference type="RefSeq" id="WP_059057875.1">
    <property type="nucleotide sequence ID" value="NZ_CEML01000001.1"/>
</dbReference>
<dbReference type="Proteomes" id="UP000066737">
    <property type="component" value="Chromosome I"/>
</dbReference>
<feature type="transmembrane region" description="Helical" evidence="1">
    <location>
        <begin position="52"/>
        <end position="73"/>
    </location>
</feature>
<feature type="transmembrane region" description="Helical" evidence="1">
    <location>
        <begin position="118"/>
        <end position="137"/>
    </location>
</feature>
<name>A0A0U5H5C2_9EURY</name>
<evidence type="ECO:0000313" key="2">
    <source>
        <dbReference type="EMBL" id="CQH61828.1"/>
    </source>
</evidence>
<feature type="transmembrane region" description="Helical" evidence="1">
    <location>
        <begin position="12"/>
        <end position="32"/>
    </location>
</feature>
<organism evidence="2 3">
    <name type="scientific">Halobacterium hubeiense</name>
    <dbReference type="NCBI Taxonomy" id="1407499"/>
    <lineage>
        <taxon>Archaea</taxon>
        <taxon>Methanobacteriati</taxon>
        <taxon>Methanobacteriota</taxon>
        <taxon>Stenosarchaea group</taxon>
        <taxon>Halobacteria</taxon>
        <taxon>Halobacteriales</taxon>
        <taxon>Halobacteriaceae</taxon>
        <taxon>Halobacterium</taxon>
    </lineage>
</organism>
<gene>
    <name evidence="2" type="ORF">HHUB_3557</name>
</gene>
<dbReference type="AlphaFoldDB" id="A0A0U5H5C2"/>
<dbReference type="KEGG" id="hhb:Hhub_3557"/>
<dbReference type="EMBL" id="LN831302">
    <property type="protein sequence ID" value="CQH61828.1"/>
    <property type="molecule type" value="Genomic_DNA"/>
</dbReference>
<evidence type="ECO:0000256" key="1">
    <source>
        <dbReference type="SAM" id="Phobius"/>
    </source>
</evidence>
<keyword evidence="1" id="KW-1133">Transmembrane helix</keyword>
<keyword evidence="1" id="KW-0472">Membrane</keyword>
<accession>A0A0U5H5C2</accession>
<sequence>MSELRVDSRWWYWVAAVPLVTAFWVVCSAWTYVVVQLVPEAVVADAGDVLSLPAVALGIPALVAFLAMPLALWMDGHAIDDAGGDWPGDDFPAPGIAVLADVFVVGGSVLLFRGSTVGALGVVVGAGLGSWVAIRYLRERRDHVAMPASFWEWRDELRAGDRRERADRTSGKR</sequence>
<dbReference type="GeneID" id="26660153"/>
<dbReference type="STRING" id="1407499.HHUB_3557"/>
<proteinExistence type="predicted"/>
<reference evidence="3" key="1">
    <citation type="journal article" date="2016" name="Environ. Microbiol.">
        <title>The complete genome of a viable archaeum isolated from 123-million-year-old rock salt.</title>
        <authorList>
            <person name="Jaakkola S.T."/>
            <person name="Pfeiffer F."/>
            <person name="Ravantti J.J."/>
            <person name="Guo Q."/>
            <person name="Liu Y."/>
            <person name="Chen X."/>
            <person name="Ma H."/>
            <person name="Yang C."/>
            <person name="Oksanen H.M."/>
            <person name="Bamford D.H."/>
        </authorList>
    </citation>
    <scope>NUCLEOTIDE SEQUENCE</scope>
    <source>
        <strain evidence="3">JI20-1</strain>
    </source>
</reference>
<keyword evidence="3" id="KW-1185">Reference proteome</keyword>